<keyword evidence="2" id="KW-1185">Reference proteome</keyword>
<accession>A0A9W6I525</accession>
<gene>
    <name evidence="1" type="ORF">GCM10017600_52460</name>
</gene>
<dbReference type="Proteomes" id="UP001143474">
    <property type="component" value="Unassembled WGS sequence"/>
</dbReference>
<comment type="caution">
    <text evidence="1">The sequence shown here is derived from an EMBL/GenBank/DDBJ whole genome shotgun (WGS) entry which is preliminary data.</text>
</comment>
<name>A0A9W6I525_9ACTN</name>
<protein>
    <submittedName>
        <fullName evidence="1">Uncharacterized protein</fullName>
    </submittedName>
</protein>
<dbReference type="EMBL" id="BSEV01000013">
    <property type="protein sequence ID" value="GLK11838.1"/>
    <property type="molecule type" value="Genomic_DNA"/>
</dbReference>
<evidence type="ECO:0000313" key="1">
    <source>
        <dbReference type="EMBL" id="GLK11838.1"/>
    </source>
</evidence>
<dbReference type="AlphaFoldDB" id="A0A9W6I525"/>
<reference evidence="1" key="2">
    <citation type="submission" date="2023-01" db="EMBL/GenBank/DDBJ databases">
        <authorList>
            <person name="Sun Q."/>
            <person name="Evtushenko L."/>
        </authorList>
    </citation>
    <scope>NUCLEOTIDE SEQUENCE</scope>
    <source>
        <strain evidence="1">VKM Ac-2007</strain>
    </source>
</reference>
<proteinExistence type="predicted"/>
<sequence length="83" mass="8470">MNAHRIAADPTGLATVVAGLRDAAGTTSFPCAPSAPTGDAAADAAVREFDVRWSACLRVLGEVAERTARQTDLTALAFRLAGG</sequence>
<reference evidence="1" key="1">
    <citation type="journal article" date="2014" name="Int. J. Syst. Evol. Microbiol.">
        <title>Complete genome sequence of Corynebacterium casei LMG S-19264T (=DSM 44701T), isolated from a smear-ripened cheese.</title>
        <authorList>
            <consortium name="US DOE Joint Genome Institute (JGI-PGF)"/>
            <person name="Walter F."/>
            <person name="Albersmeier A."/>
            <person name="Kalinowski J."/>
            <person name="Ruckert C."/>
        </authorList>
    </citation>
    <scope>NUCLEOTIDE SEQUENCE</scope>
    <source>
        <strain evidence="1">VKM Ac-2007</strain>
    </source>
</reference>
<dbReference type="RefSeq" id="WP_271220192.1">
    <property type="nucleotide sequence ID" value="NZ_BAAAVD010000084.1"/>
</dbReference>
<evidence type="ECO:0000313" key="2">
    <source>
        <dbReference type="Proteomes" id="UP001143474"/>
    </source>
</evidence>
<organism evidence="1 2">
    <name type="scientific">Streptosporangium carneum</name>
    <dbReference type="NCBI Taxonomy" id="47481"/>
    <lineage>
        <taxon>Bacteria</taxon>
        <taxon>Bacillati</taxon>
        <taxon>Actinomycetota</taxon>
        <taxon>Actinomycetes</taxon>
        <taxon>Streptosporangiales</taxon>
        <taxon>Streptosporangiaceae</taxon>
        <taxon>Streptosporangium</taxon>
    </lineage>
</organism>